<proteinExistence type="predicted"/>
<evidence type="ECO:0000313" key="3">
    <source>
        <dbReference type="Proteomes" id="UP001189616"/>
    </source>
</evidence>
<dbReference type="Proteomes" id="UP001189616">
    <property type="component" value="Unassembled WGS sequence"/>
</dbReference>
<reference evidence="2 3" key="1">
    <citation type="submission" date="2023-07" db="EMBL/GenBank/DDBJ databases">
        <authorList>
            <person name="Peeters C."/>
        </authorList>
    </citation>
    <scope>NUCLEOTIDE SEQUENCE [LARGE SCALE GENOMIC DNA]</scope>
    <source>
        <strain evidence="2 3">LMG 7141</strain>
    </source>
</reference>
<dbReference type="RefSeq" id="WP_316658025.1">
    <property type="nucleotide sequence ID" value="NZ_CATYWO010000003.1"/>
</dbReference>
<evidence type="ECO:0000313" key="2">
    <source>
        <dbReference type="EMBL" id="CAJ0791763.1"/>
    </source>
</evidence>
<comment type="caution">
    <text evidence="2">The sequence shown here is derived from an EMBL/GenBank/DDBJ whole genome shotgun (WGS) entry which is preliminary data.</text>
</comment>
<accession>A0ABM9JFU2</accession>
<evidence type="ECO:0008006" key="4">
    <source>
        <dbReference type="Google" id="ProtNLM"/>
    </source>
</evidence>
<feature type="compositionally biased region" description="Low complexity" evidence="1">
    <location>
        <begin position="106"/>
        <end position="123"/>
    </location>
</feature>
<dbReference type="EMBL" id="CATYWO010000003">
    <property type="protein sequence ID" value="CAJ0791763.1"/>
    <property type="molecule type" value="Genomic_DNA"/>
</dbReference>
<keyword evidence="3" id="KW-1185">Reference proteome</keyword>
<gene>
    <name evidence="2" type="ORF">LMG7141_02558</name>
</gene>
<protein>
    <recommendedName>
        <fullName evidence="4">PAAR domain-containing protein</fullName>
    </recommendedName>
</protein>
<evidence type="ECO:0000256" key="1">
    <source>
        <dbReference type="SAM" id="MobiDB-lite"/>
    </source>
</evidence>
<sequence>MMRRIAVVGDALQNGGTVLPYSGPPCTFGSADNQVALIAGGAYCEACKSVGTIAKAGGPRRMNFMGEVALDGDEVLCKCPTPQRIVALLAGNAWYEDMGSGERASHAASGHPHAAATSTGASASHDEQTHLVSPHLEGLPYYIETSDGRTFSGRTPANGALPRVVTLGEEAYTVFWGDEALAKQAGESA</sequence>
<feature type="region of interest" description="Disordered" evidence="1">
    <location>
        <begin position="102"/>
        <end position="129"/>
    </location>
</feature>
<organism evidence="2 3">
    <name type="scientific">Ralstonia condita</name>
    <dbReference type="NCBI Taxonomy" id="3058600"/>
    <lineage>
        <taxon>Bacteria</taxon>
        <taxon>Pseudomonadati</taxon>
        <taxon>Pseudomonadota</taxon>
        <taxon>Betaproteobacteria</taxon>
        <taxon>Burkholderiales</taxon>
        <taxon>Burkholderiaceae</taxon>
        <taxon>Ralstonia</taxon>
    </lineage>
</organism>
<name>A0ABM9JFU2_9RALS</name>
<dbReference type="CDD" id="cd14744">
    <property type="entry name" value="PAAR_CT_2"/>
    <property type="match status" value="1"/>
</dbReference>